<accession>A0AAV4T6P6</accession>
<evidence type="ECO:0000313" key="1">
    <source>
        <dbReference type="EMBL" id="GIY40445.1"/>
    </source>
</evidence>
<dbReference type="Proteomes" id="UP001054945">
    <property type="component" value="Unassembled WGS sequence"/>
</dbReference>
<comment type="caution">
    <text evidence="1">The sequence shown here is derived from an EMBL/GenBank/DDBJ whole genome shotgun (WGS) entry which is preliminary data.</text>
</comment>
<dbReference type="AlphaFoldDB" id="A0AAV4T6P6"/>
<dbReference type="EMBL" id="BPLR01010612">
    <property type="protein sequence ID" value="GIY40445.1"/>
    <property type="molecule type" value="Genomic_DNA"/>
</dbReference>
<organism evidence="1 2">
    <name type="scientific">Caerostris extrusa</name>
    <name type="common">Bark spider</name>
    <name type="synonym">Caerostris bankana</name>
    <dbReference type="NCBI Taxonomy" id="172846"/>
    <lineage>
        <taxon>Eukaryota</taxon>
        <taxon>Metazoa</taxon>
        <taxon>Ecdysozoa</taxon>
        <taxon>Arthropoda</taxon>
        <taxon>Chelicerata</taxon>
        <taxon>Arachnida</taxon>
        <taxon>Araneae</taxon>
        <taxon>Araneomorphae</taxon>
        <taxon>Entelegynae</taxon>
        <taxon>Araneoidea</taxon>
        <taxon>Araneidae</taxon>
        <taxon>Caerostris</taxon>
    </lineage>
</organism>
<name>A0AAV4T6P6_CAEEX</name>
<evidence type="ECO:0000313" key="2">
    <source>
        <dbReference type="Proteomes" id="UP001054945"/>
    </source>
</evidence>
<gene>
    <name evidence="1" type="ORF">CEXT_663321</name>
</gene>
<proteinExistence type="predicted"/>
<sequence length="90" mass="10534">MVPKGCPSLLRTHWEISGLQIYRAHPWHRYEKITTLQIHLPSCEISFSPCGNSARGTPGEKIEHKMMQEKQNKMADIKEMKYYEHGVEHE</sequence>
<protein>
    <submittedName>
        <fullName evidence="1">Uncharacterized protein</fullName>
    </submittedName>
</protein>
<reference evidence="1 2" key="1">
    <citation type="submission" date="2021-06" db="EMBL/GenBank/DDBJ databases">
        <title>Caerostris extrusa draft genome.</title>
        <authorList>
            <person name="Kono N."/>
            <person name="Arakawa K."/>
        </authorList>
    </citation>
    <scope>NUCLEOTIDE SEQUENCE [LARGE SCALE GENOMIC DNA]</scope>
</reference>
<keyword evidence="2" id="KW-1185">Reference proteome</keyword>